<dbReference type="InterPro" id="IPR033985">
    <property type="entry name" value="SusD-like_N"/>
</dbReference>
<evidence type="ECO:0000259" key="8">
    <source>
        <dbReference type="Pfam" id="PF14322"/>
    </source>
</evidence>
<comment type="subcellular location">
    <subcellularLocation>
        <location evidence="1">Cell outer membrane</location>
    </subcellularLocation>
</comment>
<evidence type="ECO:0000256" key="5">
    <source>
        <dbReference type="ARBA" id="ARBA00023237"/>
    </source>
</evidence>
<dbReference type="AlphaFoldDB" id="A0A0B8T1E4"/>
<accession>A0A0B8T1E4</accession>
<keyword evidence="3 6" id="KW-0732">Signal</keyword>
<protein>
    <recommendedName>
        <fullName evidence="11">RagB/SusD domain-containing protein</fullName>
    </recommendedName>
</protein>
<evidence type="ECO:0000256" key="1">
    <source>
        <dbReference type="ARBA" id="ARBA00004442"/>
    </source>
</evidence>
<keyword evidence="4" id="KW-0472">Membrane</keyword>
<dbReference type="CDD" id="cd08977">
    <property type="entry name" value="SusD"/>
    <property type="match status" value="1"/>
</dbReference>
<dbReference type="EMBL" id="JJMU01000024">
    <property type="protein sequence ID" value="KGE14722.1"/>
    <property type="molecule type" value="Genomic_DNA"/>
</dbReference>
<evidence type="ECO:0000256" key="2">
    <source>
        <dbReference type="ARBA" id="ARBA00006275"/>
    </source>
</evidence>
<evidence type="ECO:0000259" key="7">
    <source>
        <dbReference type="Pfam" id="PF07980"/>
    </source>
</evidence>
<evidence type="ECO:0000256" key="4">
    <source>
        <dbReference type="ARBA" id="ARBA00023136"/>
    </source>
</evidence>
<dbReference type="Proteomes" id="UP000031802">
    <property type="component" value="Unassembled WGS sequence"/>
</dbReference>
<gene>
    <name evidence="9" type="ORF">DI53_1751</name>
</gene>
<reference evidence="9 10" key="2">
    <citation type="journal article" date="2015" name="PLoS ONE">
        <title>Whole-Genome Optical Mapping and Finished Genome Sequence of Sphingobacterium deserti sp. nov., a New Species Isolated from the Western Desert of China.</title>
        <authorList>
            <person name="Teng C."/>
            <person name="Zhou Z."/>
            <person name="Molnar I."/>
            <person name="Li X."/>
            <person name="Tang R."/>
            <person name="Chen M."/>
            <person name="Wang L."/>
            <person name="Su S."/>
            <person name="Zhang W."/>
            <person name="Lin M."/>
        </authorList>
    </citation>
    <scope>NUCLEOTIDE SEQUENCE [LARGE SCALE GENOMIC DNA]</scope>
    <source>
        <strain evidence="10">ACCC05744</strain>
    </source>
</reference>
<name>A0A0B8T1E4_9SPHI</name>
<keyword evidence="10" id="KW-1185">Reference proteome</keyword>
<keyword evidence="5" id="KW-0998">Cell outer membrane</keyword>
<dbReference type="GO" id="GO:0009279">
    <property type="term" value="C:cell outer membrane"/>
    <property type="evidence" value="ECO:0007669"/>
    <property type="project" value="UniProtKB-SubCell"/>
</dbReference>
<dbReference type="InterPro" id="IPR011990">
    <property type="entry name" value="TPR-like_helical_dom_sf"/>
</dbReference>
<dbReference type="Pfam" id="PF07980">
    <property type="entry name" value="SusD_RagB"/>
    <property type="match status" value="1"/>
</dbReference>
<comment type="similarity">
    <text evidence="2">Belongs to the SusD family.</text>
</comment>
<comment type="caution">
    <text evidence="9">The sequence shown here is derived from an EMBL/GenBank/DDBJ whole genome shotgun (WGS) entry which is preliminary data.</text>
</comment>
<dbReference type="PROSITE" id="PS51257">
    <property type="entry name" value="PROKAR_LIPOPROTEIN"/>
    <property type="match status" value="1"/>
</dbReference>
<organism evidence="9 10">
    <name type="scientific">Sphingobacterium deserti</name>
    <dbReference type="NCBI Taxonomy" id="1229276"/>
    <lineage>
        <taxon>Bacteria</taxon>
        <taxon>Pseudomonadati</taxon>
        <taxon>Bacteroidota</taxon>
        <taxon>Sphingobacteriia</taxon>
        <taxon>Sphingobacteriales</taxon>
        <taxon>Sphingobacteriaceae</taxon>
        <taxon>Sphingobacterium</taxon>
    </lineage>
</organism>
<feature type="signal peptide" evidence="6">
    <location>
        <begin position="1"/>
        <end position="18"/>
    </location>
</feature>
<reference evidence="10" key="1">
    <citation type="submission" date="2014-04" db="EMBL/GenBank/DDBJ databases">
        <title>Whole-Genome optical mapping and complete genome sequence of Sphingobacterium deserti sp. nov., a new spaces isolated from desert in the west of China.</title>
        <authorList>
            <person name="Teng C."/>
            <person name="Zhou Z."/>
            <person name="Li X."/>
            <person name="Chen M."/>
            <person name="Lin M."/>
            <person name="Wang L."/>
            <person name="Su S."/>
            <person name="Zhang C."/>
            <person name="Zhang W."/>
        </authorList>
    </citation>
    <scope>NUCLEOTIDE SEQUENCE [LARGE SCALE GENOMIC DNA]</scope>
    <source>
        <strain evidence="10">ACCC05744</strain>
    </source>
</reference>
<evidence type="ECO:0000256" key="3">
    <source>
        <dbReference type="ARBA" id="ARBA00022729"/>
    </source>
</evidence>
<dbReference type="PATRIC" id="fig|1229276.3.peg.1803"/>
<dbReference type="RefSeq" id="WP_037497641.1">
    <property type="nucleotide sequence ID" value="NZ_JJMU01000024.1"/>
</dbReference>
<dbReference type="STRING" id="1229276.DI53_1751"/>
<dbReference type="Pfam" id="PF14322">
    <property type="entry name" value="SusD-like_3"/>
    <property type="match status" value="1"/>
</dbReference>
<evidence type="ECO:0000313" key="9">
    <source>
        <dbReference type="EMBL" id="KGE14722.1"/>
    </source>
</evidence>
<evidence type="ECO:0000313" key="10">
    <source>
        <dbReference type="Proteomes" id="UP000031802"/>
    </source>
</evidence>
<dbReference type="InterPro" id="IPR012944">
    <property type="entry name" value="SusD_RagB_dom"/>
</dbReference>
<proteinExistence type="inferred from homology"/>
<evidence type="ECO:0008006" key="11">
    <source>
        <dbReference type="Google" id="ProtNLM"/>
    </source>
</evidence>
<feature type="domain" description="RagB/SusD" evidence="7">
    <location>
        <begin position="376"/>
        <end position="528"/>
    </location>
</feature>
<dbReference type="eggNOG" id="COG3193">
    <property type="taxonomic scope" value="Bacteria"/>
</dbReference>
<dbReference type="SUPFAM" id="SSF48452">
    <property type="entry name" value="TPR-like"/>
    <property type="match status" value="1"/>
</dbReference>
<dbReference type="Gene3D" id="1.25.40.390">
    <property type="match status" value="1"/>
</dbReference>
<evidence type="ECO:0000256" key="6">
    <source>
        <dbReference type="SAM" id="SignalP"/>
    </source>
</evidence>
<dbReference type="OrthoDB" id="9792139at2"/>
<sequence length="529" mass="57459">MKIYISKYYRLLSVATLAVSLWTGCSKDYTELDPLASLSESTAFTTPSNIELAVNGMYRQAAVGQYEGGAGRGYPFGAANTEQGDMRGEDMINLQAFFQITFMNQYTPTTANNKNHWEQLYSLINQCNVIIEGVEGAANGGVISSEIADPYKGEALFLRALAHHELLLHFCRPYADNPTSNKGVPYRVVATTSPAAVEENLSLGRGTVEQAYQNILADLDQAEGLLPIDRSAADLSISRATKGAAIAIKARVKLHMADYPGVIVESTKLGANATGSFSSPIGGYALTPDPLTPFTSYTNNPESIFSIAQSVNSNAGTNGAITNMYGPGALQGRDLIAISPNLYNASFWLATDLRKTTLTYKQTGGARPFVYAYKYRRFGNLDDWNPIIRYAEVLLNAAEAYAYSGDNAQALRLLNAVRDRSVGAANSFGTSAPADLRQAIYQERRIEFIAEGKRWADIHRLALSSYGTAGIPAKVLPAQLTSAVYDGTTILNPSQAAEPYTGYLFLWPIPQTEIDSNPTLRTEQNDGYQ</sequence>
<feature type="domain" description="SusD-like N-terminal" evidence="8">
    <location>
        <begin position="79"/>
        <end position="254"/>
    </location>
</feature>
<feature type="chain" id="PRO_5002142107" description="RagB/SusD domain-containing protein" evidence="6">
    <location>
        <begin position="19"/>
        <end position="529"/>
    </location>
</feature>